<dbReference type="PANTHER" id="PTHR16301:SF20">
    <property type="entry name" value="IMPACT FAMILY MEMBER YIGZ"/>
    <property type="match status" value="1"/>
</dbReference>
<evidence type="ECO:0000313" key="4">
    <source>
        <dbReference type="EMBL" id="QIK52680.1"/>
    </source>
</evidence>
<dbReference type="Pfam" id="PF01205">
    <property type="entry name" value="Impact_N"/>
    <property type="match status" value="1"/>
</dbReference>
<dbReference type="InterPro" id="IPR015269">
    <property type="entry name" value="UPF0029_Impact_C"/>
</dbReference>
<dbReference type="Gene3D" id="3.30.70.240">
    <property type="match status" value="1"/>
</dbReference>
<dbReference type="InterPro" id="IPR020569">
    <property type="entry name" value="UPF0029_Impact_CS"/>
</dbReference>
<dbReference type="Gene3D" id="3.30.230.30">
    <property type="entry name" value="Impact, N-terminal domain"/>
    <property type="match status" value="1"/>
</dbReference>
<dbReference type="PROSITE" id="PS00910">
    <property type="entry name" value="UPF0029"/>
    <property type="match status" value="1"/>
</dbReference>
<dbReference type="GO" id="GO:0006446">
    <property type="term" value="P:regulation of translational initiation"/>
    <property type="evidence" value="ECO:0007669"/>
    <property type="project" value="TreeGrafter"/>
</dbReference>
<dbReference type="InterPro" id="IPR023582">
    <property type="entry name" value="Impact"/>
</dbReference>
<evidence type="ECO:0000259" key="3">
    <source>
        <dbReference type="Pfam" id="PF09186"/>
    </source>
</evidence>
<proteinExistence type="inferred from homology"/>
<dbReference type="SUPFAM" id="SSF54211">
    <property type="entry name" value="Ribosomal protein S5 domain 2-like"/>
    <property type="match status" value="1"/>
</dbReference>
<dbReference type="InterPro" id="IPR015796">
    <property type="entry name" value="Impact_YigZ-like"/>
</dbReference>
<dbReference type="InterPro" id="IPR035647">
    <property type="entry name" value="EFG_III/V"/>
</dbReference>
<name>A0A6G7WK69_9LACT</name>
<comment type="similarity">
    <text evidence="1">Belongs to the IMPACT family.</text>
</comment>
<dbReference type="SUPFAM" id="SSF54980">
    <property type="entry name" value="EF-G C-terminal domain-like"/>
    <property type="match status" value="1"/>
</dbReference>
<accession>A0A6G7WK69</accession>
<organism evidence="4 5">
    <name type="scientific">Jeotgalibaca porci</name>
    <dbReference type="NCBI Taxonomy" id="1868793"/>
    <lineage>
        <taxon>Bacteria</taxon>
        <taxon>Bacillati</taxon>
        <taxon>Bacillota</taxon>
        <taxon>Bacilli</taxon>
        <taxon>Lactobacillales</taxon>
        <taxon>Carnobacteriaceae</taxon>
        <taxon>Jeotgalibaca</taxon>
    </lineage>
</organism>
<dbReference type="NCBIfam" id="TIGR00257">
    <property type="entry name" value="IMPACT_YIGZ"/>
    <property type="match status" value="1"/>
</dbReference>
<sequence>MGLLKSYYTIAENSEYEIVIRGSRFICSLQRVENEEEAKAFIQTIKKEHWKATHNCSAYLIGDRDEIQRAHDDGEPSGTAGVPMLEVLKKNELKYVVAVVTRYFGGTKLGAGGLIRAYSKSVSSTLKEIGIVERAMQIPVKCTVSYSASGKLENNLIQSPYSVIDTLYTDQVTFIIGIPADNVETFQSDMIDFMNGNIQFETGEAQYVERRLADIAEEDWEDSDDG</sequence>
<evidence type="ECO:0000259" key="2">
    <source>
        <dbReference type="Pfam" id="PF01205"/>
    </source>
</evidence>
<dbReference type="InterPro" id="IPR036956">
    <property type="entry name" value="Impact_N_sf"/>
</dbReference>
<dbReference type="GO" id="GO:0005737">
    <property type="term" value="C:cytoplasm"/>
    <property type="evidence" value="ECO:0007669"/>
    <property type="project" value="TreeGrafter"/>
</dbReference>
<dbReference type="PANTHER" id="PTHR16301">
    <property type="entry name" value="IMPACT-RELATED"/>
    <property type="match status" value="1"/>
</dbReference>
<dbReference type="Pfam" id="PF09186">
    <property type="entry name" value="DUF1949"/>
    <property type="match status" value="1"/>
</dbReference>
<feature type="domain" description="UPF0029" evidence="3">
    <location>
        <begin position="142"/>
        <end position="197"/>
    </location>
</feature>
<keyword evidence="5" id="KW-1185">Reference proteome</keyword>
<feature type="domain" description="Impact N-terminal" evidence="2">
    <location>
        <begin position="21"/>
        <end position="125"/>
    </location>
</feature>
<dbReference type="AlphaFoldDB" id="A0A6G7WK69"/>
<protein>
    <submittedName>
        <fullName evidence="4">YigZ family protein</fullName>
    </submittedName>
</protein>
<gene>
    <name evidence="4" type="ORF">G7058_04940</name>
</gene>
<dbReference type="InterPro" id="IPR001498">
    <property type="entry name" value="Impact_N"/>
</dbReference>
<evidence type="ECO:0000313" key="5">
    <source>
        <dbReference type="Proteomes" id="UP000501830"/>
    </source>
</evidence>
<dbReference type="KEGG" id="jpo:G7058_04940"/>
<dbReference type="Proteomes" id="UP000501830">
    <property type="component" value="Chromosome"/>
</dbReference>
<dbReference type="InterPro" id="IPR020568">
    <property type="entry name" value="Ribosomal_Su5_D2-typ_SF"/>
</dbReference>
<evidence type="ECO:0000256" key="1">
    <source>
        <dbReference type="ARBA" id="ARBA00007665"/>
    </source>
</evidence>
<dbReference type="EMBL" id="CP049889">
    <property type="protein sequence ID" value="QIK52680.1"/>
    <property type="molecule type" value="Genomic_DNA"/>
</dbReference>
<reference evidence="4 5" key="1">
    <citation type="journal article" date="2017" name="Int. J. Syst. Evol. Microbiol.">
        <title>Jeotgalibaca porci sp. nov. and Jeotgalibaca arthritidis sp. nov., isolated from pigs, and emended description of the genus Jeotgalibaca.</title>
        <authorList>
            <person name="Zamora L."/>
            <person name="Perez-Sancho M."/>
            <person name="Dominguez L."/>
            <person name="Fernandez-Garayzabal J.F."/>
            <person name="Vela A.I."/>
        </authorList>
    </citation>
    <scope>NUCLEOTIDE SEQUENCE [LARGE SCALE GENOMIC DNA]</scope>
    <source>
        <strain evidence="4 5">CCUG 69148</strain>
    </source>
</reference>